<keyword evidence="1" id="KW-0175">Coiled coil</keyword>
<feature type="coiled-coil region" evidence="1">
    <location>
        <begin position="46"/>
        <end position="73"/>
    </location>
</feature>
<evidence type="ECO:0000256" key="1">
    <source>
        <dbReference type="SAM" id="Coils"/>
    </source>
</evidence>
<sequence>MNRGRIQARLDEVKRRLEMYYKAEAAILEGAQSYQMGSRQLSRAALPSVQAEIRELEKRKQELETALATGTEKRKSYRILYRDL</sequence>
<dbReference type="RefSeq" id="WP_304414644.1">
    <property type="nucleotide sequence ID" value="NZ_OY569118.1"/>
</dbReference>
<evidence type="ECO:0000313" key="2">
    <source>
        <dbReference type="EMBL" id="CAJ1003889.1"/>
    </source>
</evidence>
<dbReference type="EMBL" id="OY569118">
    <property type="protein sequence ID" value="CAJ1003889.1"/>
    <property type="molecule type" value="Genomic_DNA"/>
</dbReference>
<accession>A0AA48M9Q9</accession>
<protein>
    <submittedName>
        <fullName evidence="2">Transposase</fullName>
    </submittedName>
</protein>
<reference evidence="2" key="1">
    <citation type="submission" date="2023-07" db="EMBL/GenBank/DDBJ databases">
        <authorList>
            <person name="Ivanov I."/>
            <person name="Teneva D."/>
            <person name="Stoikov I."/>
        </authorList>
    </citation>
    <scope>NUCLEOTIDE SEQUENCE</scope>
    <source>
        <strain evidence="2">4475</strain>
    </source>
</reference>
<dbReference type="Proteomes" id="UP001189619">
    <property type="component" value="Chromosome"/>
</dbReference>
<gene>
    <name evidence="2" type="ORF">BSPP4475_16315</name>
</gene>
<keyword evidence="3" id="KW-1185">Reference proteome</keyword>
<dbReference type="KEGG" id="bayd:BSPP4475_16315"/>
<evidence type="ECO:0000313" key="3">
    <source>
        <dbReference type="Proteomes" id="UP001189619"/>
    </source>
</evidence>
<organism evidence="2 3">
    <name type="scientific">Brevibacillus aydinogluensis</name>
    <dbReference type="NCBI Taxonomy" id="927786"/>
    <lineage>
        <taxon>Bacteria</taxon>
        <taxon>Bacillati</taxon>
        <taxon>Bacillota</taxon>
        <taxon>Bacilli</taxon>
        <taxon>Bacillales</taxon>
        <taxon>Paenibacillaceae</taxon>
        <taxon>Brevibacillus</taxon>
    </lineage>
</organism>
<name>A0AA48M9Q9_9BACL</name>
<dbReference type="AlphaFoldDB" id="A0AA48M9Q9"/>
<proteinExistence type="predicted"/>